<accession>A0A481YNT3</accession>
<dbReference type="Gene3D" id="3.10.20.90">
    <property type="entry name" value="Phosphatidylinositol 3-kinase Catalytic Subunit, Chain A, domain 1"/>
    <property type="match status" value="1"/>
</dbReference>
<evidence type="ECO:0000259" key="1">
    <source>
        <dbReference type="PROSITE" id="PS50053"/>
    </source>
</evidence>
<dbReference type="PROSITE" id="PS50053">
    <property type="entry name" value="UBIQUITIN_2"/>
    <property type="match status" value="1"/>
</dbReference>
<dbReference type="InterPro" id="IPR029071">
    <property type="entry name" value="Ubiquitin-like_domsf"/>
</dbReference>
<dbReference type="SUPFAM" id="SSF54236">
    <property type="entry name" value="Ubiquitin-like"/>
    <property type="match status" value="1"/>
</dbReference>
<proteinExistence type="predicted"/>
<sequence>MQLFIKTIFGKLYVITISKHCTLNDLKYEIYKKSNIEIGDQILIYSGNELKGNKELIEYEINDHIRLMI</sequence>
<dbReference type="CDD" id="cd17039">
    <property type="entry name" value="Ubl_ubiquitin_like"/>
    <property type="match status" value="1"/>
</dbReference>
<name>A0A481YNT3_9VIRU</name>
<dbReference type="Pfam" id="PF00240">
    <property type="entry name" value="ubiquitin"/>
    <property type="match status" value="1"/>
</dbReference>
<feature type="domain" description="Ubiquitin-like" evidence="1">
    <location>
        <begin position="1"/>
        <end position="69"/>
    </location>
</feature>
<protein>
    <submittedName>
        <fullName evidence="2">Ubiquitin</fullName>
    </submittedName>
</protein>
<dbReference type="EMBL" id="MK500300">
    <property type="protein sequence ID" value="QBK84928.1"/>
    <property type="molecule type" value="Genomic_DNA"/>
</dbReference>
<reference evidence="2" key="1">
    <citation type="journal article" date="2019" name="MBio">
        <title>Virus Genomes from Deep Sea Sediments Expand the Ocean Megavirome and Support Independent Origins of Viral Gigantism.</title>
        <authorList>
            <person name="Backstrom D."/>
            <person name="Yutin N."/>
            <person name="Jorgensen S.L."/>
            <person name="Dharamshi J."/>
            <person name="Homa F."/>
            <person name="Zaremba-Niedwiedzka K."/>
            <person name="Spang A."/>
            <person name="Wolf Y.I."/>
            <person name="Koonin E.V."/>
            <person name="Ettema T.J."/>
        </authorList>
    </citation>
    <scope>NUCLEOTIDE SEQUENCE</scope>
</reference>
<organism evidence="2">
    <name type="scientific">Pithovirus LCDPAC02</name>
    <dbReference type="NCBI Taxonomy" id="2506601"/>
    <lineage>
        <taxon>Viruses</taxon>
        <taxon>Pithoviruses</taxon>
    </lineage>
</organism>
<dbReference type="InterPro" id="IPR000626">
    <property type="entry name" value="Ubiquitin-like_dom"/>
</dbReference>
<gene>
    <name evidence="2" type="ORF">LCDPAC02_01270</name>
</gene>
<evidence type="ECO:0000313" key="2">
    <source>
        <dbReference type="EMBL" id="QBK84928.1"/>
    </source>
</evidence>